<keyword evidence="2" id="KW-1185">Reference proteome</keyword>
<gene>
    <name evidence="1" type="ORF">ANCDUO_01796</name>
</gene>
<dbReference type="AlphaFoldDB" id="A0A0C2H8H9"/>
<reference evidence="1 2" key="1">
    <citation type="submission" date="2013-12" db="EMBL/GenBank/DDBJ databases">
        <title>Draft genome of the parsitic nematode Ancylostoma duodenale.</title>
        <authorList>
            <person name="Mitreva M."/>
        </authorList>
    </citation>
    <scope>NUCLEOTIDE SEQUENCE [LARGE SCALE GENOMIC DNA]</scope>
    <source>
        <strain evidence="1 2">Zhejiang</strain>
    </source>
</reference>
<accession>A0A0C2H8H9</accession>
<evidence type="ECO:0000313" key="1">
    <source>
        <dbReference type="EMBL" id="KIH67874.1"/>
    </source>
</evidence>
<dbReference type="EMBL" id="KN726540">
    <property type="protein sequence ID" value="KIH67874.1"/>
    <property type="molecule type" value="Genomic_DNA"/>
</dbReference>
<proteinExistence type="predicted"/>
<organism evidence="1 2">
    <name type="scientific">Ancylostoma duodenale</name>
    <dbReference type="NCBI Taxonomy" id="51022"/>
    <lineage>
        <taxon>Eukaryota</taxon>
        <taxon>Metazoa</taxon>
        <taxon>Ecdysozoa</taxon>
        <taxon>Nematoda</taxon>
        <taxon>Chromadorea</taxon>
        <taxon>Rhabditida</taxon>
        <taxon>Rhabditina</taxon>
        <taxon>Rhabditomorpha</taxon>
        <taxon>Strongyloidea</taxon>
        <taxon>Ancylostomatidae</taxon>
        <taxon>Ancylostomatinae</taxon>
        <taxon>Ancylostoma</taxon>
    </lineage>
</organism>
<sequence>MKAQQLVRDCDSDERKLLEMAPGSVSKSTITFSITLNGSRSKHGNLRGWNRLLSERPMHHIPGVEMQKQSVHCWAPR</sequence>
<dbReference type="Proteomes" id="UP000054047">
    <property type="component" value="Unassembled WGS sequence"/>
</dbReference>
<name>A0A0C2H8H9_9BILA</name>
<evidence type="ECO:0000313" key="2">
    <source>
        <dbReference type="Proteomes" id="UP000054047"/>
    </source>
</evidence>
<protein>
    <submittedName>
        <fullName evidence="1">Uncharacterized protein</fullName>
    </submittedName>
</protein>